<dbReference type="Proteomes" id="UP001279734">
    <property type="component" value="Unassembled WGS sequence"/>
</dbReference>
<organism evidence="1 2">
    <name type="scientific">Nepenthes gracilis</name>
    <name type="common">Slender pitcher plant</name>
    <dbReference type="NCBI Taxonomy" id="150966"/>
    <lineage>
        <taxon>Eukaryota</taxon>
        <taxon>Viridiplantae</taxon>
        <taxon>Streptophyta</taxon>
        <taxon>Embryophyta</taxon>
        <taxon>Tracheophyta</taxon>
        <taxon>Spermatophyta</taxon>
        <taxon>Magnoliopsida</taxon>
        <taxon>eudicotyledons</taxon>
        <taxon>Gunneridae</taxon>
        <taxon>Pentapetalae</taxon>
        <taxon>Caryophyllales</taxon>
        <taxon>Nepenthaceae</taxon>
        <taxon>Nepenthes</taxon>
    </lineage>
</organism>
<evidence type="ECO:0000313" key="2">
    <source>
        <dbReference type="Proteomes" id="UP001279734"/>
    </source>
</evidence>
<dbReference type="PANTHER" id="PTHR48475:SF2">
    <property type="entry name" value="RIBONUCLEASE H"/>
    <property type="match status" value="1"/>
</dbReference>
<gene>
    <name evidence="1" type="ORF">Nepgr_018039</name>
</gene>
<dbReference type="AlphaFoldDB" id="A0AAD3XT36"/>
<dbReference type="EMBL" id="BSYO01000016">
    <property type="protein sequence ID" value="GMH16198.1"/>
    <property type="molecule type" value="Genomic_DNA"/>
</dbReference>
<sequence length="147" mass="16900">MPREPTRETPFSLGYGVEAVIPIEVCLTSPRVGCFSATDNSQRLRESLDALEEVRGQARLRIAAYRQRVAYYYNKKVKARQFEVRDLVLRRVEATGKIVDRNKLSPNLEGQFLVSAILRGGAYKLRTQEGKLVPRTWNAAHLRKYYQ</sequence>
<reference evidence="1" key="1">
    <citation type="submission" date="2023-05" db="EMBL/GenBank/DDBJ databases">
        <title>Nepenthes gracilis genome sequencing.</title>
        <authorList>
            <person name="Fukushima K."/>
        </authorList>
    </citation>
    <scope>NUCLEOTIDE SEQUENCE</scope>
    <source>
        <strain evidence="1">SING2019-196</strain>
    </source>
</reference>
<proteinExistence type="predicted"/>
<comment type="caution">
    <text evidence="1">The sequence shown here is derived from an EMBL/GenBank/DDBJ whole genome shotgun (WGS) entry which is preliminary data.</text>
</comment>
<protein>
    <submittedName>
        <fullName evidence="1">Uncharacterized protein</fullName>
    </submittedName>
</protein>
<name>A0AAD3XT36_NEPGR</name>
<keyword evidence="2" id="KW-1185">Reference proteome</keyword>
<evidence type="ECO:0000313" key="1">
    <source>
        <dbReference type="EMBL" id="GMH16198.1"/>
    </source>
</evidence>
<accession>A0AAD3XT36</accession>
<dbReference type="PANTHER" id="PTHR48475">
    <property type="entry name" value="RIBONUCLEASE H"/>
    <property type="match status" value="1"/>
</dbReference>